<evidence type="ECO:0000313" key="6">
    <source>
        <dbReference type="Proteomes" id="UP000317257"/>
    </source>
</evidence>
<dbReference type="EMBL" id="AZHC01000003">
    <property type="protein sequence ID" value="OAA49615.1"/>
    <property type="molecule type" value="Genomic_DNA"/>
</dbReference>
<dbReference type="OMA" id="MTSPDQI"/>
<comment type="caution">
    <text evidence="3">The sequence shown here is derived from an EMBL/GenBank/DDBJ whole genome shotgun (WGS) entry which is preliminary data.</text>
</comment>
<name>A0A167IZ81_METRR</name>
<reference evidence="6" key="2">
    <citation type="submission" date="2018-12" db="EMBL/GenBank/DDBJ databases">
        <title>The complete genome of Metarhizium rileyi, a key fungal pathogen of Lepidoptera.</title>
        <authorList>
            <person name="Binneck E."/>
            <person name="Lastra C.C.L."/>
            <person name="Sosa-Gomez D.R."/>
        </authorList>
    </citation>
    <scope>NUCLEOTIDE SEQUENCE [LARGE SCALE GENOMIC DNA]</scope>
    <source>
        <strain evidence="6">Cep018-CH2</strain>
    </source>
</reference>
<proteinExistence type="predicted"/>
<dbReference type="Gene3D" id="2.40.50.770">
    <property type="entry name" value="RecQ-mediated genome instability protein Rmi1, C-terminal domain"/>
    <property type="match status" value="1"/>
</dbReference>
<evidence type="ECO:0000313" key="3">
    <source>
        <dbReference type="EMBL" id="OAA49615.1"/>
    </source>
</evidence>
<reference evidence="3 5" key="1">
    <citation type="journal article" date="2016" name="Genome Biol. Evol.">
        <title>Divergent and convergent evolution of fungal pathogenicity.</title>
        <authorList>
            <person name="Shang Y."/>
            <person name="Xiao G."/>
            <person name="Zheng P."/>
            <person name="Cen K."/>
            <person name="Zhan S."/>
            <person name="Wang C."/>
        </authorList>
    </citation>
    <scope>NUCLEOTIDE SEQUENCE [LARGE SCALE GENOMIC DNA]</scope>
    <source>
        <strain evidence="3 5">RCEF 4871</strain>
    </source>
</reference>
<keyword evidence="5" id="KW-1185">Reference proteome</keyword>
<sequence length="250" mass="26737">MDDDTTARLLTSITSQSLPPPSHSLMTSLGARTPRPPLSSLVATAKARLLAADLTSSTYLDRSQLSAFPTGSDSVTVKELRLRSDTHVQVVDVENLNLSRWDQIEKMEAVERGESTRGREVIRVADEEVAGAERETPTGGTGTRGVIAASRKATHRLVLQDCEGTMLYAVELKRIDGVGVGKTSIGCKAVLRSGTVVSRGTVLLTTENCVFLGGKIDAWHDAWMSGRKARLKEAAGVGDGHGHGETTTTR</sequence>
<accession>A0A5C6GMX6</accession>
<dbReference type="InterPro" id="IPR042470">
    <property type="entry name" value="RMI1_N_C_sf"/>
</dbReference>
<evidence type="ECO:0000313" key="4">
    <source>
        <dbReference type="EMBL" id="TWU78177.1"/>
    </source>
</evidence>
<dbReference type="Pfam" id="PF08585">
    <property type="entry name" value="RMI1_N_C"/>
    <property type="match status" value="1"/>
</dbReference>
<dbReference type="Proteomes" id="UP000317257">
    <property type="component" value="Unassembled WGS sequence"/>
</dbReference>
<feature type="region of interest" description="Disordered" evidence="1">
    <location>
        <begin position="1"/>
        <end position="28"/>
    </location>
</feature>
<dbReference type="Proteomes" id="UP000243498">
    <property type="component" value="Unassembled WGS sequence"/>
</dbReference>
<organism evidence="3 5">
    <name type="scientific">Metarhizium rileyi (strain RCEF 4871)</name>
    <name type="common">Nomuraea rileyi</name>
    <dbReference type="NCBI Taxonomy" id="1649241"/>
    <lineage>
        <taxon>Eukaryota</taxon>
        <taxon>Fungi</taxon>
        <taxon>Dikarya</taxon>
        <taxon>Ascomycota</taxon>
        <taxon>Pezizomycotina</taxon>
        <taxon>Sordariomycetes</taxon>
        <taxon>Hypocreomycetidae</taxon>
        <taxon>Hypocreales</taxon>
        <taxon>Clavicipitaceae</taxon>
        <taxon>Metarhizium</taxon>
    </lineage>
</organism>
<dbReference type="STRING" id="1081105.A0A167IZ81"/>
<evidence type="ECO:0000259" key="2">
    <source>
        <dbReference type="Pfam" id="PF08585"/>
    </source>
</evidence>
<protein>
    <recommendedName>
        <fullName evidence="2">RecQ mediated genome instability protein 1 OB-fold domain-containing protein</fullName>
    </recommendedName>
</protein>
<gene>
    <name evidence="4" type="ORF">ED733_007696</name>
    <name evidence="3" type="ORF">NOR_01538</name>
</gene>
<dbReference type="InterPro" id="IPR013894">
    <property type="entry name" value="RMI1_OB"/>
</dbReference>
<feature type="domain" description="RecQ mediated genome instability protein 1 OB-fold" evidence="2">
    <location>
        <begin position="76"/>
        <end position="227"/>
    </location>
</feature>
<accession>A0A167IZ81</accession>
<dbReference type="OrthoDB" id="341511at2759"/>
<feature type="compositionally biased region" description="Polar residues" evidence="1">
    <location>
        <begin position="8"/>
        <end position="17"/>
    </location>
</feature>
<dbReference type="AlphaFoldDB" id="A0A167IZ81"/>
<evidence type="ECO:0000313" key="5">
    <source>
        <dbReference type="Proteomes" id="UP000243498"/>
    </source>
</evidence>
<dbReference type="EMBL" id="SBHS01000002">
    <property type="protein sequence ID" value="TWU78177.1"/>
    <property type="molecule type" value="Genomic_DNA"/>
</dbReference>
<reference evidence="4" key="3">
    <citation type="journal article" date="2019" name="Microbiol. Resour. Announc.">
        <title>Genome Sequence of Metarhizium rileyi, a Microbial Control Agent for Lepidoptera.</title>
        <authorList>
            <person name="Binneck E."/>
            <person name="Lastra C.C.L."/>
            <person name="Sosa-Gomez D.R."/>
        </authorList>
    </citation>
    <scope>NUCLEOTIDE SEQUENCE</scope>
    <source>
        <strain evidence="4">Cep018-CH2</strain>
    </source>
</reference>
<evidence type="ECO:0000256" key="1">
    <source>
        <dbReference type="SAM" id="MobiDB-lite"/>
    </source>
</evidence>